<dbReference type="PROSITE" id="PS01117">
    <property type="entry name" value="HTH_MARR_1"/>
    <property type="match status" value="1"/>
</dbReference>
<dbReference type="InterPro" id="IPR023187">
    <property type="entry name" value="Tscrpt_reg_MarR-type_CS"/>
</dbReference>
<evidence type="ECO:0000256" key="3">
    <source>
        <dbReference type="ARBA" id="ARBA00023163"/>
    </source>
</evidence>
<keyword evidence="1" id="KW-0805">Transcription regulation</keyword>
<dbReference type="InterPro" id="IPR039422">
    <property type="entry name" value="MarR/SlyA-like"/>
</dbReference>
<sequence length="147" mass="17049">MLNQIDKISGIGLHLDLVLRKVQDAYLRRFQELNVDMTIEQWVILHQIYELGDAASQRDIVQSNFRNRATISRVIGGLERKGWIKKTRFNGDQKRFKLELTEKGSNIIEVVLPHALELRQKAIENLDGNEFEVFLKVLDQIGENYDG</sequence>
<feature type="domain" description="HTH marR-type" evidence="4">
    <location>
        <begin position="1"/>
        <end position="143"/>
    </location>
</feature>
<proteinExistence type="predicted"/>
<name>A0A0D5YUG7_9FLAO</name>
<dbReference type="InterPro" id="IPR036390">
    <property type="entry name" value="WH_DNA-bd_sf"/>
</dbReference>
<keyword evidence="6" id="KW-1185">Reference proteome</keyword>
<dbReference type="OrthoDB" id="5327581at2"/>
<accession>A0A0D5YUG7</accession>
<gene>
    <name evidence="5" type="ORF">VC82_1911</name>
</gene>
<dbReference type="KEGG" id="mlt:VC82_1911"/>
<dbReference type="InterPro" id="IPR000835">
    <property type="entry name" value="HTH_MarR-typ"/>
</dbReference>
<dbReference type="STRING" id="516051.VC82_1911"/>
<evidence type="ECO:0000313" key="6">
    <source>
        <dbReference type="Proteomes" id="UP000032726"/>
    </source>
</evidence>
<dbReference type="GO" id="GO:0006950">
    <property type="term" value="P:response to stress"/>
    <property type="evidence" value="ECO:0007669"/>
    <property type="project" value="TreeGrafter"/>
</dbReference>
<dbReference type="PANTHER" id="PTHR33164">
    <property type="entry name" value="TRANSCRIPTIONAL REGULATOR, MARR FAMILY"/>
    <property type="match status" value="1"/>
</dbReference>
<keyword evidence="2" id="KW-0238">DNA-binding</keyword>
<evidence type="ECO:0000256" key="1">
    <source>
        <dbReference type="ARBA" id="ARBA00023015"/>
    </source>
</evidence>
<dbReference type="GO" id="GO:0003677">
    <property type="term" value="F:DNA binding"/>
    <property type="evidence" value="ECO:0007669"/>
    <property type="project" value="UniProtKB-KW"/>
</dbReference>
<evidence type="ECO:0000313" key="5">
    <source>
        <dbReference type="EMBL" id="AKA35516.1"/>
    </source>
</evidence>
<dbReference type="SUPFAM" id="SSF46785">
    <property type="entry name" value="Winged helix' DNA-binding domain"/>
    <property type="match status" value="1"/>
</dbReference>
<dbReference type="InterPro" id="IPR036388">
    <property type="entry name" value="WH-like_DNA-bd_sf"/>
</dbReference>
<dbReference type="PRINTS" id="PR00598">
    <property type="entry name" value="HTHMARR"/>
</dbReference>
<dbReference type="PANTHER" id="PTHR33164:SF64">
    <property type="entry name" value="TRANSCRIPTIONAL REGULATOR SLYA"/>
    <property type="match status" value="1"/>
</dbReference>
<dbReference type="Proteomes" id="UP000032726">
    <property type="component" value="Chromosome"/>
</dbReference>
<evidence type="ECO:0000259" key="4">
    <source>
        <dbReference type="PROSITE" id="PS50995"/>
    </source>
</evidence>
<protein>
    <submittedName>
        <fullName evidence="5">Regulatory protein MarR</fullName>
    </submittedName>
</protein>
<organism evidence="5 6">
    <name type="scientific">Flagellimonas lutaonensis</name>
    <dbReference type="NCBI Taxonomy" id="516051"/>
    <lineage>
        <taxon>Bacteria</taxon>
        <taxon>Pseudomonadati</taxon>
        <taxon>Bacteroidota</taxon>
        <taxon>Flavobacteriia</taxon>
        <taxon>Flavobacteriales</taxon>
        <taxon>Flavobacteriaceae</taxon>
        <taxon>Flagellimonas</taxon>
    </lineage>
</organism>
<dbReference type="GO" id="GO:0003700">
    <property type="term" value="F:DNA-binding transcription factor activity"/>
    <property type="evidence" value="ECO:0007669"/>
    <property type="project" value="InterPro"/>
</dbReference>
<dbReference type="PROSITE" id="PS50995">
    <property type="entry name" value="HTH_MARR_2"/>
    <property type="match status" value="1"/>
</dbReference>
<dbReference type="Gene3D" id="1.10.10.10">
    <property type="entry name" value="Winged helix-like DNA-binding domain superfamily/Winged helix DNA-binding domain"/>
    <property type="match status" value="1"/>
</dbReference>
<evidence type="ECO:0000256" key="2">
    <source>
        <dbReference type="ARBA" id="ARBA00023125"/>
    </source>
</evidence>
<dbReference type="SMART" id="SM00347">
    <property type="entry name" value="HTH_MARR"/>
    <property type="match status" value="1"/>
</dbReference>
<dbReference type="EMBL" id="CP011071">
    <property type="protein sequence ID" value="AKA35516.1"/>
    <property type="molecule type" value="Genomic_DNA"/>
</dbReference>
<dbReference type="Pfam" id="PF01047">
    <property type="entry name" value="MarR"/>
    <property type="match status" value="1"/>
</dbReference>
<reference evidence="5 6" key="1">
    <citation type="submission" date="2015-03" db="EMBL/GenBank/DDBJ databases">
        <title>Complete genome sequence of Muricauda lutaonensis CC-HSB-11T, isolated from a coastal hot spring.</title>
        <authorList>
            <person name="Kim K.M."/>
        </authorList>
    </citation>
    <scope>NUCLEOTIDE SEQUENCE [LARGE SCALE GENOMIC DNA]</scope>
    <source>
        <strain evidence="5 6">CC-HSB-11</strain>
    </source>
</reference>
<dbReference type="AlphaFoldDB" id="A0A0D5YUG7"/>
<keyword evidence="3" id="KW-0804">Transcription</keyword>
<dbReference type="HOGENOM" id="CLU_083287_18_6_10"/>